<sequence length="95" mass="9668">MALPRELVDVMQLTGQMVGQEAADGEAASRNLVAAAALVGDFATESAAAGLDRLLILCEDGGDVRAAAGLAAEAVDRAALLDDEVGRFLKTAGRL</sequence>
<keyword evidence="2" id="KW-1185">Reference proteome</keyword>
<gene>
    <name evidence="1" type="ORF">SAMN05428998_11166</name>
</gene>
<dbReference type="RefSeq" id="WP_085123445.1">
    <property type="nucleotide sequence ID" value="NZ_FWZX01000011.1"/>
</dbReference>
<evidence type="ECO:0000313" key="2">
    <source>
        <dbReference type="Proteomes" id="UP000192917"/>
    </source>
</evidence>
<dbReference type="AlphaFoldDB" id="A0A1Y6C260"/>
<evidence type="ECO:0000313" key="1">
    <source>
        <dbReference type="EMBL" id="SMF32767.1"/>
    </source>
</evidence>
<dbReference type="EMBL" id="FWZX01000011">
    <property type="protein sequence ID" value="SMF32767.1"/>
    <property type="molecule type" value="Genomic_DNA"/>
</dbReference>
<organism evidence="1 2">
    <name type="scientific">Tistlia consotensis USBA 355</name>
    <dbReference type="NCBI Taxonomy" id="560819"/>
    <lineage>
        <taxon>Bacteria</taxon>
        <taxon>Pseudomonadati</taxon>
        <taxon>Pseudomonadota</taxon>
        <taxon>Alphaproteobacteria</taxon>
        <taxon>Rhodospirillales</taxon>
        <taxon>Rhodovibrionaceae</taxon>
        <taxon>Tistlia</taxon>
    </lineage>
</organism>
<reference evidence="1 2" key="1">
    <citation type="submission" date="2017-04" db="EMBL/GenBank/DDBJ databases">
        <authorList>
            <person name="Afonso C.L."/>
            <person name="Miller P.J."/>
            <person name="Scott M.A."/>
            <person name="Spackman E."/>
            <person name="Goraichik I."/>
            <person name="Dimitrov K.M."/>
            <person name="Suarez D.L."/>
            <person name="Swayne D.E."/>
        </authorList>
    </citation>
    <scope>NUCLEOTIDE SEQUENCE [LARGE SCALE GENOMIC DNA]</scope>
    <source>
        <strain evidence="1 2">USBA 355</strain>
    </source>
</reference>
<proteinExistence type="predicted"/>
<accession>A0A1Y6C260</accession>
<name>A0A1Y6C260_9PROT</name>
<dbReference type="Proteomes" id="UP000192917">
    <property type="component" value="Unassembled WGS sequence"/>
</dbReference>
<protein>
    <submittedName>
        <fullName evidence="1">Uncharacterized protein</fullName>
    </submittedName>
</protein>